<evidence type="ECO:0000256" key="14">
    <source>
        <dbReference type="ARBA" id="ARBA00023136"/>
    </source>
</evidence>
<reference evidence="22" key="1">
    <citation type="journal article" date="2019" name="PLoS Negl. Trop. Dis.">
        <title>Revisiting the worldwide diversity of Leptospira species in the environment.</title>
        <authorList>
            <person name="Vincent A.T."/>
            <person name="Schiettekatte O."/>
            <person name="Bourhy P."/>
            <person name="Veyrier F.J."/>
            <person name="Picardeau M."/>
        </authorList>
    </citation>
    <scope>NUCLEOTIDE SEQUENCE [LARGE SCALE GENOMIC DNA]</scope>
    <source>
        <strain evidence="22">201702476</strain>
    </source>
</reference>
<evidence type="ECO:0000256" key="19">
    <source>
        <dbReference type="SAM" id="Phobius"/>
    </source>
</evidence>
<evidence type="ECO:0000256" key="3">
    <source>
        <dbReference type="ARBA" id="ARBA00007090"/>
    </source>
</evidence>
<keyword evidence="6" id="KW-0645">Protease</keyword>
<evidence type="ECO:0000256" key="13">
    <source>
        <dbReference type="ARBA" id="ARBA00022989"/>
    </source>
</evidence>
<evidence type="ECO:0000256" key="4">
    <source>
        <dbReference type="ARBA" id="ARBA00007739"/>
    </source>
</evidence>
<dbReference type="EC" id="2.4.99.28" evidence="17"/>
<dbReference type="InterPro" id="IPR012338">
    <property type="entry name" value="Beta-lactam/transpept-like"/>
</dbReference>
<evidence type="ECO:0000256" key="11">
    <source>
        <dbReference type="ARBA" id="ARBA00022960"/>
    </source>
</evidence>
<dbReference type="Gene3D" id="1.10.3810.10">
    <property type="entry name" value="Biosynthetic peptidoglycan transglycosylase-like"/>
    <property type="match status" value="1"/>
</dbReference>
<keyword evidence="15" id="KW-0511">Multifunctional enzyme</keyword>
<dbReference type="InterPro" id="IPR001264">
    <property type="entry name" value="Glyco_trans_51"/>
</dbReference>
<dbReference type="GO" id="GO:0004180">
    <property type="term" value="F:carboxypeptidase activity"/>
    <property type="evidence" value="ECO:0007669"/>
    <property type="project" value="UniProtKB-KW"/>
</dbReference>
<dbReference type="Pfam" id="PF00912">
    <property type="entry name" value="Transgly"/>
    <property type="match status" value="1"/>
</dbReference>
<sequence length="867" mass="97661">MQANTSLPSPKYICPHCKKASRLPQPIPESGLYQLTCVYCKEKVVLRFDNFQFQVDRVIPAKVDSVPRRETEFSHRIPVDTNPKKPFFERKVIGEPMKTLGKKEQPRKPRWFQLGFEDKSSPSRIKKNVRKMSNSSLLRYLFLTTSIALFFFILVFAYFIAGVYEMRKEVPGLLAELTKNVPTKILDRNGSVVSEIFQKRTSTLRLQDYSEEMVSILLNIEDQKFFYHSGIDYSAILRAMVKNIINLSYKQGASTITQQLARIIIDDRRKSISRKIREAQLAFALEATLSKEQILETYMNHVYLGHGAFGFGEGIKFYFHKNPQELSREEIILLASLPSAPNKYSPLKNPEDSYRRVRAILSMFRNRGIFPGLQKEKFIAIYHQFSTRSPNETVFGVRQDIAPYVTEHIRGILSSLEGDKNIYESGGYVVETTLDRNMQEMIGPLVSSYLSRSVKSGKIQRKLIRKLPDSPEEKAIKQLFNDMLVANELFWEADFDENEKENGIQAAVVGIEPTTGDILFLHGGQEFNSKNQFNRAIQMRRQTGSSIKAVLYASAIDSGVIQAGTKILDAPLYYRGGGGKEWSPDNLGGTYDGEISLRTALIKSKNTAAVQVAEKLGYNGIEKYFTKFFFPDPGEKKSRFRGDLSLALGTLEISPLEMASAFSSFMNQGTVRSPHLIKKITNARGVVIFQLNDLDEFKLKLPSERQVIRPDTAEVMNSLLKDSGRASGVRNGGYTGEVVGKTGTTNDYKDAWFVGARPELSLAVWIGYDNPKYGMGGAGLGGAVAAPLWGEIVQNIDKNQLVIRKSFPPPIHSKLFRICPISGKEAGPTCPHPISELYLSDYPPTGICTEDHKLPNLENRDLMKNLF</sequence>
<evidence type="ECO:0000256" key="16">
    <source>
        <dbReference type="ARBA" id="ARBA00023316"/>
    </source>
</evidence>
<dbReference type="GO" id="GO:0009252">
    <property type="term" value="P:peptidoglycan biosynthetic process"/>
    <property type="evidence" value="ECO:0007669"/>
    <property type="project" value="UniProtKB-KW"/>
</dbReference>
<evidence type="ECO:0000313" key="23">
    <source>
        <dbReference type="Proteomes" id="UP000297693"/>
    </source>
</evidence>
<keyword evidence="10" id="KW-0378">Hydrolase</keyword>
<keyword evidence="9 19" id="KW-0812">Transmembrane</keyword>
<feature type="domain" description="Glycosyl transferase family 51" evidence="21">
    <location>
        <begin position="190"/>
        <end position="362"/>
    </location>
</feature>
<dbReference type="PANTHER" id="PTHR32282:SF27">
    <property type="entry name" value="PENICILLIN-BINDING PROTEIN 1A"/>
    <property type="match status" value="1"/>
</dbReference>
<dbReference type="GO" id="GO:0006508">
    <property type="term" value="P:proteolysis"/>
    <property type="evidence" value="ECO:0007669"/>
    <property type="project" value="UniProtKB-KW"/>
</dbReference>
<dbReference type="InterPro" id="IPR023346">
    <property type="entry name" value="Lysozyme-like_dom_sf"/>
</dbReference>
<dbReference type="RefSeq" id="WP_135624793.1">
    <property type="nucleotide sequence ID" value="NZ_RQGD01000039.1"/>
</dbReference>
<feature type="domain" description="Penicillin-binding protein transpeptidase" evidence="20">
    <location>
        <begin position="507"/>
        <end position="791"/>
    </location>
</feature>
<comment type="pathway">
    <text evidence="2">Cell wall biogenesis; peptidoglycan biosynthesis.</text>
</comment>
<evidence type="ECO:0000259" key="21">
    <source>
        <dbReference type="Pfam" id="PF00912"/>
    </source>
</evidence>
<comment type="similarity">
    <text evidence="3">In the C-terminal section; belongs to the transpeptidase family.</text>
</comment>
<evidence type="ECO:0000256" key="6">
    <source>
        <dbReference type="ARBA" id="ARBA00022670"/>
    </source>
</evidence>
<evidence type="ECO:0000256" key="5">
    <source>
        <dbReference type="ARBA" id="ARBA00022645"/>
    </source>
</evidence>
<protein>
    <recommendedName>
        <fullName evidence="17">peptidoglycan glycosyltransferase</fullName>
        <ecNumber evidence="17">2.4.99.28</ecNumber>
    </recommendedName>
</protein>
<evidence type="ECO:0000313" key="22">
    <source>
        <dbReference type="EMBL" id="TGL57183.1"/>
    </source>
</evidence>
<evidence type="ECO:0000256" key="9">
    <source>
        <dbReference type="ARBA" id="ARBA00022692"/>
    </source>
</evidence>
<proteinExistence type="inferred from homology"/>
<evidence type="ECO:0000256" key="10">
    <source>
        <dbReference type="ARBA" id="ARBA00022801"/>
    </source>
</evidence>
<accession>A0A4R9JW28</accession>
<comment type="subcellular location">
    <subcellularLocation>
        <location evidence="1">Membrane</location>
    </subcellularLocation>
</comment>
<dbReference type="PANTHER" id="PTHR32282">
    <property type="entry name" value="BINDING PROTEIN TRANSPEPTIDASE, PUTATIVE-RELATED"/>
    <property type="match status" value="1"/>
</dbReference>
<dbReference type="OrthoDB" id="343702at2"/>
<comment type="similarity">
    <text evidence="4">In the N-terminal section; belongs to the glycosyltransferase 51 family.</text>
</comment>
<dbReference type="GO" id="GO:0016020">
    <property type="term" value="C:membrane"/>
    <property type="evidence" value="ECO:0007669"/>
    <property type="project" value="UniProtKB-SubCell"/>
</dbReference>
<dbReference type="AlphaFoldDB" id="A0A4R9JW28"/>
<evidence type="ECO:0000256" key="18">
    <source>
        <dbReference type="ARBA" id="ARBA00049902"/>
    </source>
</evidence>
<evidence type="ECO:0000256" key="17">
    <source>
        <dbReference type="ARBA" id="ARBA00044770"/>
    </source>
</evidence>
<evidence type="ECO:0000256" key="15">
    <source>
        <dbReference type="ARBA" id="ARBA00023268"/>
    </source>
</evidence>
<keyword evidence="13 19" id="KW-1133">Transmembrane helix</keyword>
<evidence type="ECO:0000259" key="20">
    <source>
        <dbReference type="Pfam" id="PF00905"/>
    </source>
</evidence>
<comment type="catalytic activity">
    <reaction evidence="18">
        <text>[GlcNAc-(1-&gt;4)-Mur2Ac(oyl-L-Ala-gamma-D-Glu-L-Lys-D-Ala-D-Ala)](n)-di-trans,octa-cis-undecaprenyl diphosphate + beta-D-GlcNAc-(1-&gt;4)-Mur2Ac(oyl-L-Ala-gamma-D-Glu-L-Lys-D-Ala-D-Ala)-di-trans,octa-cis-undecaprenyl diphosphate = [GlcNAc-(1-&gt;4)-Mur2Ac(oyl-L-Ala-gamma-D-Glu-L-Lys-D-Ala-D-Ala)](n+1)-di-trans,octa-cis-undecaprenyl diphosphate + di-trans,octa-cis-undecaprenyl diphosphate + H(+)</text>
        <dbReference type="Rhea" id="RHEA:23708"/>
        <dbReference type="Rhea" id="RHEA-COMP:9602"/>
        <dbReference type="Rhea" id="RHEA-COMP:9603"/>
        <dbReference type="ChEBI" id="CHEBI:15378"/>
        <dbReference type="ChEBI" id="CHEBI:58405"/>
        <dbReference type="ChEBI" id="CHEBI:60033"/>
        <dbReference type="ChEBI" id="CHEBI:78435"/>
        <dbReference type="EC" id="2.4.99.28"/>
    </reaction>
</comment>
<evidence type="ECO:0000256" key="12">
    <source>
        <dbReference type="ARBA" id="ARBA00022984"/>
    </source>
</evidence>
<dbReference type="InterPro" id="IPR050396">
    <property type="entry name" value="Glycosyltr_51/Transpeptidase"/>
</dbReference>
<dbReference type="InterPro" id="IPR001460">
    <property type="entry name" value="PCN-bd_Tpept"/>
</dbReference>
<keyword evidence="11" id="KW-0133">Cell shape</keyword>
<evidence type="ECO:0000256" key="1">
    <source>
        <dbReference type="ARBA" id="ARBA00004370"/>
    </source>
</evidence>
<evidence type="ECO:0000256" key="2">
    <source>
        <dbReference type="ARBA" id="ARBA00004752"/>
    </source>
</evidence>
<dbReference type="GO" id="GO:0008658">
    <property type="term" value="F:penicillin binding"/>
    <property type="evidence" value="ECO:0007669"/>
    <property type="project" value="InterPro"/>
</dbReference>
<keyword evidence="12" id="KW-0573">Peptidoglycan synthesis</keyword>
<keyword evidence="23" id="KW-1185">Reference proteome</keyword>
<keyword evidence="5 22" id="KW-0121">Carboxypeptidase</keyword>
<dbReference type="Proteomes" id="UP000297693">
    <property type="component" value="Unassembled WGS sequence"/>
</dbReference>
<gene>
    <name evidence="22" type="ORF">EHQ58_15395</name>
</gene>
<name>A0A4R9JW28_9LEPT</name>
<dbReference type="InterPro" id="IPR036950">
    <property type="entry name" value="PBP_transglycosylase"/>
</dbReference>
<dbReference type="Gene3D" id="3.40.710.10">
    <property type="entry name" value="DD-peptidase/beta-lactamase superfamily"/>
    <property type="match status" value="1"/>
</dbReference>
<evidence type="ECO:0000256" key="8">
    <source>
        <dbReference type="ARBA" id="ARBA00022679"/>
    </source>
</evidence>
<dbReference type="EMBL" id="RQGD01000039">
    <property type="protein sequence ID" value="TGL57183.1"/>
    <property type="molecule type" value="Genomic_DNA"/>
</dbReference>
<organism evidence="22 23">
    <name type="scientific">Leptospira ognonensis</name>
    <dbReference type="NCBI Taxonomy" id="2484945"/>
    <lineage>
        <taxon>Bacteria</taxon>
        <taxon>Pseudomonadati</taxon>
        <taxon>Spirochaetota</taxon>
        <taxon>Spirochaetia</taxon>
        <taxon>Leptospirales</taxon>
        <taxon>Leptospiraceae</taxon>
        <taxon>Leptospira</taxon>
    </lineage>
</organism>
<dbReference type="GO" id="GO:0030288">
    <property type="term" value="C:outer membrane-bounded periplasmic space"/>
    <property type="evidence" value="ECO:0007669"/>
    <property type="project" value="TreeGrafter"/>
</dbReference>
<dbReference type="GO" id="GO:0008955">
    <property type="term" value="F:peptidoglycan glycosyltransferase activity"/>
    <property type="evidence" value="ECO:0007669"/>
    <property type="project" value="UniProtKB-EC"/>
</dbReference>
<dbReference type="GO" id="GO:0008360">
    <property type="term" value="P:regulation of cell shape"/>
    <property type="evidence" value="ECO:0007669"/>
    <property type="project" value="UniProtKB-KW"/>
</dbReference>
<dbReference type="SUPFAM" id="SSF53955">
    <property type="entry name" value="Lysozyme-like"/>
    <property type="match status" value="1"/>
</dbReference>
<feature type="transmembrane region" description="Helical" evidence="19">
    <location>
        <begin position="137"/>
        <end position="161"/>
    </location>
</feature>
<comment type="caution">
    <text evidence="22">The sequence shown here is derived from an EMBL/GenBank/DDBJ whole genome shotgun (WGS) entry which is preliminary data.</text>
</comment>
<keyword evidence="8" id="KW-0808">Transferase</keyword>
<evidence type="ECO:0000256" key="7">
    <source>
        <dbReference type="ARBA" id="ARBA00022676"/>
    </source>
</evidence>
<dbReference type="GO" id="GO:0071555">
    <property type="term" value="P:cell wall organization"/>
    <property type="evidence" value="ECO:0007669"/>
    <property type="project" value="UniProtKB-KW"/>
</dbReference>
<keyword evidence="14 19" id="KW-0472">Membrane</keyword>
<keyword evidence="7" id="KW-0328">Glycosyltransferase</keyword>
<dbReference type="Pfam" id="PF00905">
    <property type="entry name" value="Transpeptidase"/>
    <property type="match status" value="1"/>
</dbReference>
<keyword evidence="16" id="KW-0961">Cell wall biogenesis/degradation</keyword>
<dbReference type="SUPFAM" id="SSF56601">
    <property type="entry name" value="beta-lactamase/transpeptidase-like"/>
    <property type="match status" value="1"/>
</dbReference>